<dbReference type="GO" id="GO:0006545">
    <property type="term" value="P:glycine biosynthetic process"/>
    <property type="evidence" value="ECO:0007669"/>
    <property type="project" value="TreeGrafter"/>
</dbReference>
<dbReference type="NCBIfam" id="NF041359">
    <property type="entry name" value="GntG_guanitoxin"/>
    <property type="match status" value="1"/>
</dbReference>
<dbReference type="InterPro" id="IPR023603">
    <property type="entry name" value="Low_specificity_L-TA-like"/>
</dbReference>
<dbReference type="SUPFAM" id="SSF53383">
    <property type="entry name" value="PLP-dependent transferases"/>
    <property type="match status" value="1"/>
</dbReference>
<dbReference type="FunFam" id="3.30.310.50:FF:000005">
    <property type="entry name" value="L antigen family member 3"/>
    <property type="match status" value="1"/>
</dbReference>
<dbReference type="InterPro" id="IPR015419">
    <property type="entry name" value="CTAG/Pcc1"/>
</dbReference>
<comment type="cofactor">
    <cofactor evidence="1">
        <name>pyridoxal 5'-phosphate</name>
        <dbReference type="ChEBI" id="CHEBI:597326"/>
    </cofactor>
</comment>
<dbReference type="AlphaFoldDB" id="A0A0F7RYN9"/>
<dbReference type="GO" id="GO:0005829">
    <property type="term" value="C:cytosol"/>
    <property type="evidence" value="ECO:0007669"/>
    <property type="project" value="TreeGrafter"/>
</dbReference>
<feature type="compositionally biased region" description="Low complexity" evidence="10">
    <location>
        <begin position="35"/>
        <end position="44"/>
    </location>
</feature>
<proteinExistence type="inferred from homology"/>
<feature type="domain" description="Aromatic amino acid beta-eliminating lyase/threonine aldolase" evidence="11">
    <location>
        <begin position="75"/>
        <end position="358"/>
    </location>
</feature>
<feature type="region of interest" description="Disordered" evidence="10">
    <location>
        <begin position="1"/>
        <end position="47"/>
    </location>
</feature>
<evidence type="ECO:0000313" key="13">
    <source>
        <dbReference type="Proteomes" id="UP000242770"/>
    </source>
</evidence>
<dbReference type="Pfam" id="PF09341">
    <property type="entry name" value="Pcc1"/>
    <property type="match status" value="1"/>
</dbReference>
<evidence type="ECO:0000256" key="2">
    <source>
        <dbReference type="ARBA" id="ARBA00004123"/>
    </source>
</evidence>
<comment type="subcellular location">
    <subcellularLocation>
        <location evidence="3">Cytoplasm</location>
    </subcellularLocation>
    <subcellularLocation>
        <location evidence="2">Nucleus</location>
    </subcellularLocation>
</comment>
<evidence type="ECO:0000256" key="8">
    <source>
        <dbReference type="ARBA" id="ARBA00022898"/>
    </source>
</evidence>
<dbReference type="Gene3D" id="3.40.640.10">
    <property type="entry name" value="Type I PLP-dependent aspartate aminotransferase-like (Major domain)"/>
    <property type="match status" value="1"/>
</dbReference>
<dbReference type="STRING" id="49012.A0A0F7RYN9"/>
<evidence type="ECO:0000256" key="3">
    <source>
        <dbReference type="ARBA" id="ARBA00004496"/>
    </source>
</evidence>
<dbReference type="InterPro" id="IPR015422">
    <property type="entry name" value="PyrdxlP-dep_Trfase_small"/>
</dbReference>
<dbReference type="GO" id="GO:0005634">
    <property type="term" value="C:nucleus"/>
    <property type="evidence" value="ECO:0007669"/>
    <property type="project" value="UniProtKB-SubCell"/>
</dbReference>
<accession>A0A0F7RYN9</accession>
<dbReference type="Pfam" id="PF01212">
    <property type="entry name" value="Beta_elim_lyase"/>
    <property type="match status" value="1"/>
</dbReference>
<dbReference type="GO" id="GO:0008033">
    <property type="term" value="P:tRNA processing"/>
    <property type="evidence" value="ECO:0007669"/>
    <property type="project" value="UniProtKB-KW"/>
</dbReference>
<feature type="compositionally biased region" description="Polar residues" evidence="10">
    <location>
        <begin position="21"/>
        <end position="33"/>
    </location>
</feature>
<gene>
    <name evidence="12" type="primary">SSCI43460.1</name>
</gene>
<evidence type="ECO:0000256" key="7">
    <source>
        <dbReference type="ARBA" id="ARBA00022694"/>
    </source>
</evidence>
<dbReference type="Gene3D" id="3.30.310.50">
    <property type="entry name" value="Alpha-D-phosphohexomutase, C-terminal domain"/>
    <property type="match status" value="1"/>
</dbReference>
<evidence type="ECO:0000256" key="4">
    <source>
        <dbReference type="ARBA" id="ARBA00006966"/>
    </source>
</evidence>
<dbReference type="PANTHER" id="PTHR48097:SF9">
    <property type="entry name" value="L-THREONINE ALDOLASE"/>
    <property type="match status" value="1"/>
</dbReference>
<evidence type="ECO:0000256" key="5">
    <source>
        <dbReference type="ARBA" id="ARBA00007073"/>
    </source>
</evidence>
<dbReference type="InterPro" id="IPR015421">
    <property type="entry name" value="PyrdxlP-dep_Trfase_major"/>
</dbReference>
<reference evidence="13" key="1">
    <citation type="submission" date="2014-06" db="EMBL/GenBank/DDBJ databases">
        <authorList>
            <person name="Berkman P.J."/>
        </authorList>
    </citation>
    <scope>NUCLEOTIDE SEQUENCE [LARGE SCALE GENOMIC DNA]</scope>
</reference>
<sequence>MTTSSYPLQSSEPVDPVHGPSKTQKPLNVQANGHATASATQASSRQLNKTAPLLSADPLKGKIDNVKKMQLLARDFRSDTITAPTESMIRAMAEASRGDDVYGEDDTTNSFQAEIAALTGKESAIFVPSGTLSNQLALRTHLHQPPHTVLCDTRSHIHRYEAGGIAFHCGASTEIVAPSDGHHLRWEEDIKPNLNLSDDIHFSPTRIISLENTLNGTIFPQDEIVKISTEARKLGLIMHLDGARIWNVAAETGLSLKELCDPFDTVSLCLSKGLGAPIGSVLVGPSKFIRKVRHFRKLYGAGVRQVGPLVAAARVGVVENYPKLAGTHQLARYAGQELEKLGVRLTAPVETSMVFLDTSSIDIPISELVARAASLPVPIKLGGGRMVVHYQIEKQAIEDLLDLIRKMKQEKKDGTSPKTSAVDGGAGLYSNSMAGGKAVSAGASTTASTAAESSIDRSVVFQSIGTSSRRPSDEMRHSVSLVLPFPDRQSALTLQQSITVDKELKPKEVRKEFTILNPNSTSSAVELGVKIFATTVRQLRLSVNAFLEDASLVCQTMAQFDPLQRQIDEARKIQLEKELEQGSVGIAG</sequence>
<protein>
    <recommendedName>
        <fullName evidence="11">Aromatic amino acid beta-eliminating lyase/threonine aldolase domain-containing protein</fullName>
    </recommendedName>
</protein>
<dbReference type="FunFam" id="3.40.640.10:FF:000155">
    <property type="entry name" value="Related to GLY1-L-threonine aldolase, low-specific"/>
    <property type="match status" value="1"/>
</dbReference>
<comment type="similarity">
    <text evidence="5">Belongs to the CTAG/PCC1 family.</text>
</comment>
<dbReference type="GO" id="GO:0006567">
    <property type="term" value="P:L-threonine catabolic process"/>
    <property type="evidence" value="ECO:0007669"/>
    <property type="project" value="TreeGrafter"/>
</dbReference>
<dbReference type="EMBL" id="CCFA01002603">
    <property type="protein sequence ID" value="CDS00443.1"/>
    <property type="molecule type" value="Genomic_DNA"/>
</dbReference>
<dbReference type="Gene3D" id="3.90.1150.10">
    <property type="entry name" value="Aspartate Aminotransferase, domain 1"/>
    <property type="match status" value="1"/>
</dbReference>
<organism evidence="12 13">
    <name type="scientific">Sporisorium scitamineum</name>
    <dbReference type="NCBI Taxonomy" id="49012"/>
    <lineage>
        <taxon>Eukaryota</taxon>
        <taxon>Fungi</taxon>
        <taxon>Dikarya</taxon>
        <taxon>Basidiomycota</taxon>
        <taxon>Ustilaginomycotina</taxon>
        <taxon>Ustilaginomycetes</taxon>
        <taxon>Ustilaginales</taxon>
        <taxon>Ustilaginaceae</taxon>
        <taxon>Sporisorium</taxon>
    </lineage>
</organism>
<evidence type="ECO:0000256" key="1">
    <source>
        <dbReference type="ARBA" id="ARBA00001933"/>
    </source>
</evidence>
<evidence type="ECO:0000313" key="12">
    <source>
        <dbReference type="EMBL" id="CDS00443.1"/>
    </source>
</evidence>
<dbReference type="GO" id="GO:0008732">
    <property type="term" value="F:L-allo-threonine aldolase activity"/>
    <property type="evidence" value="ECO:0007669"/>
    <property type="project" value="TreeGrafter"/>
</dbReference>
<dbReference type="FunFam" id="3.90.1150.10:FF:000089">
    <property type="entry name" value="Threonine aldolase, putative"/>
    <property type="match status" value="1"/>
</dbReference>
<dbReference type="Proteomes" id="UP000242770">
    <property type="component" value="Unassembled WGS sequence"/>
</dbReference>
<evidence type="ECO:0000256" key="9">
    <source>
        <dbReference type="ARBA" id="ARBA00023242"/>
    </source>
</evidence>
<comment type="similarity">
    <text evidence="4">Belongs to the threonine aldolase family.</text>
</comment>
<evidence type="ECO:0000259" key="11">
    <source>
        <dbReference type="Pfam" id="PF01212"/>
    </source>
</evidence>
<keyword evidence="6" id="KW-0963">Cytoplasm</keyword>
<feature type="compositionally biased region" description="Polar residues" evidence="10">
    <location>
        <begin position="1"/>
        <end position="12"/>
    </location>
</feature>
<evidence type="ECO:0000256" key="10">
    <source>
        <dbReference type="SAM" id="MobiDB-lite"/>
    </source>
</evidence>
<dbReference type="PANTHER" id="PTHR48097">
    <property type="entry name" value="L-THREONINE ALDOLASE-RELATED"/>
    <property type="match status" value="1"/>
</dbReference>
<dbReference type="InterPro" id="IPR001597">
    <property type="entry name" value="ArAA_b-elim_lyase/Thr_aldolase"/>
</dbReference>
<name>A0A0F7RYN9_9BASI</name>
<keyword evidence="7" id="KW-0819">tRNA processing</keyword>
<evidence type="ECO:0000256" key="6">
    <source>
        <dbReference type="ARBA" id="ARBA00022490"/>
    </source>
</evidence>
<keyword evidence="9" id="KW-0539">Nucleus</keyword>
<keyword evidence="8" id="KW-0663">Pyridoxal phosphate</keyword>
<dbReference type="InterPro" id="IPR015424">
    <property type="entry name" value="PyrdxlP-dep_Trfase"/>
</dbReference>
<keyword evidence="13" id="KW-1185">Reference proteome</keyword>